<reference evidence="3 4" key="1">
    <citation type="submission" date="2017-12" db="EMBL/GenBank/DDBJ databases">
        <title>Hemimetabolous genomes reveal molecular basis of termite eusociality.</title>
        <authorList>
            <person name="Harrison M.C."/>
            <person name="Jongepier E."/>
            <person name="Robertson H.M."/>
            <person name="Arning N."/>
            <person name="Bitard-Feildel T."/>
            <person name="Chao H."/>
            <person name="Childers C.P."/>
            <person name="Dinh H."/>
            <person name="Doddapaneni H."/>
            <person name="Dugan S."/>
            <person name="Gowin J."/>
            <person name="Greiner C."/>
            <person name="Han Y."/>
            <person name="Hu H."/>
            <person name="Hughes D.S.T."/>
            <person name="Huylmans A.-K."/>
            <person name="Kemena C."/>
            <person name="Kremer L.P.M."/>
            <person name="Lee S.L."/>
            <person name="Lopez-Ezquerra A."/>
            <person name="Mallet L."/>
            <person name="Monroy-Kuhn J.M."/>
            <person name="Moser A."/>
            <person name="Murali S.C."/>
            <person name="Muzny D.M."/>
            <person name="Otani S."/>
            <person name="Piulachs M.-D."/>
            <person name="Poelchau M."/>
            <person name="Qu J."/>
            <person name="Schaub F."/>
            <person name="Wada-Katsumata A."/>
            <person name="Worley K.C."/>
            <person name="Xie Q."/>
            <person name="Ylla G."/>
            <person name="Poulsen M."/>
            <person name="Gibbs R.A."/>
            <person name="Schal C."/>
            <person name="Richards S."/>
            <person name="Belles X."/>
            <person name="Korb J."/>
            <person name="Bornberg-Bauer E."/>
        </authorList>
    </citation>
    <scope>NUCLEOTIDE SEQUENCE [LARGE SCALE GENOMIC DNA]</scope>
    <source>
        <tissue evidence="3">Whole body</tissue>
    </source>
</reference>
<evidence type="ECO:0000313" key="4">
    <source>
        <dbReference type="Proteomes" id="UP000235965"/>
    </source>
</evidence>
<proteinExistence type="predicted"/>
<feature type="domain" description="DUF4817" evidence="2">
    <location>
        <begin position="9"/>
        <end position="58"/>
    </location>
</feature>
<dbReference type="InterPro" id="IPR032135">
    <property type="entry name" value="DUF4817"/>
</dbReference>
<dbReference type="STRING" id="105785.A0A2J7Q7L3"/>
<dbReference type="Pfam" id="PF16087">
    <property type="entry name" value="DUF4817"/>
    <property type="match status" value="1"/>
</dbReference>
<comment type="caution">
    <text evidence="3">The sequence shown here is derived from an EMBL/GenBank/DDBJ whole genome shotgun (WGS) entry which is preliminary data.</text>
</comment>
<evidence type="ECO:0000259" key="2">
    <source>
        <dbReference type="Pfam" id="PF16087"/>
    </source>
</evidence>
<dbReference type="EMBL" id="NEVH01017441">
    <property type="protein sequence ID" value="PNF24574.1"/>
    <property type="molecule type" value="Genomic_DNA"/>
</dbReference>
<dbReference type="AlphaFoldDB" id="A0A2J7Q7L3"/>
<keyword evidence="4" id="KW-1185">Reference proteome</keyword>
<gene>
    <name evidence="3" type="ORF">B7P43_G03061</name>
</gene>
<organism evidence="3 4">
    <name type="scientific">Cryptotermes secundus</name>
    <dbReference type="NCBI Taxonomy" id="105785"/>
    <lineage>
        <taxon>Eukaryota</taxon>
        <taxon>Metazoa</taxon>
        <taxon>Ecdysozoa</taxon>
        <taxon>Arthropoda</taxon>
        <taxon>Hexapoda</taxon>
        <taxon>Insecta</taxon>
        <taxon>Pterygota</taxon>
        <taxon>Neoptera</taxon>
        <taxon>Polyneoptera</taxon>
        <taxon>Dictyoptera</taxon>
        <taxon>Blattodea</taxon>
        <taxon>Blattoidea</taxon>
        <taxon>Termitoidae</taxon>
        <taxon>Kalotermitidae</taxon>
        <taxon>Cryptotermitinae</taxon>
        <taxon>Cryptotermes</taxon>
    </lineage>
</organism>
<evidence type="ECO:0000313" key="3">
    <source>
        <dbReference type="EMBL" id="PNF24574.1"/>
    </source>
</evidence>
<name>A0A2J7Q7L3_9NEOP</name>
<sequence length="104" mass="11471">MDWSTMCVCCETFYKNSDSFVIAQSEFRTEFGIHSNRAVPSAHAIKNWVQNFEATGSTLKKRGGSVKTACTPENVAAVREAIEQSPRRSAHHHATSLGLSEARV</sequence>
<accession>A0A2J7Q7L3</accession>
<protein>
    <recommendedName>
        <fullName evidence="2">DUF4817 domain-containing protein</fullName>
    </recommendedName>
</protein>
<evidence type="ECO:0000256" key="1">
    <source>
        <dbReference type="SAM" id="MobiDB-lite"/>
    </source>
</evidence>
<dbReference type="Proteomes" id="UP000235965">
    <property type="component" value="Unassembled WGS sequence"/>
</dbReference>
<dbReference type="InParanoid" id="A0A2J7Q7L3"/>
<feature type="region of interest" description="Disordered" evidence="1">
    <location>
        <begin position="82"/>
        <end position="104"/>
    </location>
</feature>